<evidence type="ECO:0000259" key="1">
    <source>
        <dbReference type="Pfam" id="PF08031"/>
    </source>
</evidence>
<keyword evidence="3" id="KW-1185">Reference proteome</keyword>
<dbReference type="AlphaFoldDB" id="A0A8X7YW20"/>
<comment type="caution">
    <text evidence="2">The sequence shown here is derived from an EMBL/GenBank/DDBJ whole genome shotgun (WGS) entry which is preliminary data.</text>
</comment>
<dbReference type="GO" id="GO:0016491">
    <property type="term" value="F:oxidoreductase activity"/>
    <property type="evidence" value="ECO:0007669"/>
    <property type="project" value="InterPro"/>
</dbReference>
<protein>
    <recommendedName>
        <fullName evidence="1">Berberine/berberine-like domain-containing protein</fullName>
    </recommendedName>
</protein>
<name>A0A8X7YW20_POPTO</name>
<evidence type="ECO:0000313" key="3">
    <source>
        <dbReference type="Proteomes" id="UP000886885"/>
    </source>
</evidence>
<organism evidence="2 3">
    <name type="scientific">Populus tomentosa</name>
    <name type="common">Chinese white poplar</name>
    <dbReference type="NCBI Taxonomy" id="118781"/>
    <lineage>
        <taxon>Eukaryota</taxon>
        <taxon>Viridiplantae</taxon>
        <taxon>Streptophyta</taxon>
        <taxon>Embryophyta</taxon>
        <taxon>Tracheophyta</taxon>
        <taxon>Spermatophyta</taxon>
        <taxon>Magnoliopsida</taxon>
        <taxon>eudicotyledons</taxon>
        <taxon>Gunneridae</taxon>
        <taxon>Pentapetalae</taxon>
        <taxon>rosids</taxon>
        <taxon>fabids</taxon>
        <taxon>Malpighiales</taxon>
        <taxon>Salicaceae</taxon>
        <taxon>Saliceae</taxon>
        <taxon>Populus</taxon>
    </lineage>
</organism>
<dbReference type="EMBL" id="JAAWWB010000022">
    <property type="protein sequence ID" value="KAG6755613.1"/>
    <property type="molecule type" value="Genomic_DNA"/>
</dbReference>
<dbReference type="Proteomes" id="UP000886885">
    <property type="component" value="Chromosome 11D"/>
</dbReference>
<feature type="domain" description="Berberine/berberine-like" evidence="1">
    <location>
        <begin position="44"/>
        <end position="71"/>
    </location>
</feature>
<accession>A0A8X7YW20</accession>
<reference evidence="2" key="1">
    <citation type="journal article" date="2020" name="bioRxiv">
        <title>Hybrid origin of Populus tomentosa Carr. identified through genome sequencing and phylogenomic analysis.</title>
        <authorList>
            <person name="An X."/>
            <person name="Gao K."/>
            <person name="Chen Z."/>
            <person name="Li J."/>
            <person name="Yang X."/>
            <person name="Yang X."/>
            <person name="Zhou J."/>
            <person name="Guo T."/>
            <person name="Zhao T."/>
            <person name="Huang S."/>
            <person name="Miao D."/>
            <person name="Khan W.U."/>
            <person name="Rao P."/>
            <person name="Ye M."/>
            <person name="Lei B."/>
            <person name="Liao W."/>
            <person name="Wang J."/>
            <person name="Ji L."/>
            <person name="Li Y."/>
            <person name="Guo B."/>
            <person name="Mustafa N.S."/>
            <person name="Li S."/>
            <person name="Yun Q."/>
            <person name="Keller S.R."/>
            <person name="Mao J."/>
            <person name="Zhang R."/>
            <person name="Strauss S.H."/>
        </authorList>
    </citation>
    <scope>NUCLEOTIDE SEQUENCE</scope>
    <source>
        <strain evidence="2">GM15</strain>
        <tissue evidence="2">Leaf</tissue>
    </source>
</reference>
<dbReference type="Pfam" id="PF08031">
    <property type="entry name" value="BBE"/>
    <property type="match status" value="1"/>
</dbReference>
<proteinExistence type="predicted"/>
<dbReference type="GO" id="GO:0050660">
    <property type="term" value="F:flavin adenine dinucleotide binding"/>
    <property type="evidence" value="ECO:0007669"/>
    <property type="project" value="InterPro"/>
</dbReference>
<sequence>MTPFRWDLVVNGDKLGSIPAANQAEMALILGIICLDLGMNKKTNTSFIEASVWGANFFKGNFKRLVEVKTQLILRTSSGMNRAFHHFHLP</sequence>
<gene>
    <name evidence="2" type="ORF">POTOM_041446</name>
</gene>
<evidence type="ECO:0000313" key="2">
    <source>
        <dbReference type="EMBL" id="KAG6755613.1"/>
    </source>
</evidence>
<dbReference type="InterPro" id="IPR012951">
    <property type="entry name" value="BBE"/>
</dbReference>